<dbReference type="PANTHER" id="PTHR14885">
    <property type="entry name" value="CILIA- AND FLAGELLA-ASSOCIATED PROTEIN 43-RELATED"/>
    <property type="match status" value="1"/>
</dbReference>
<reference evidence="10 11" key="1">
    <citation type="journal article" date="2015" name="Genome Biol. Evol.">
        <title>Comparative Genomics of a Bacterivorous Green Alga Reveals Evolutionary Causalities and Consequences of Phago-Mixotrophic Mode of Nutrition.</title>
        <authorList>
            <person name="Burns J.A."/>
            <person name="Paasch A."/>
            <person name="Narechania A."/>
            <person name="Kim E."/>
        </authorList>
    </citation>
    <scope>NUCLEOTIDE SEQUENCE [LARGE SCALE GENOMIC DNA]</scope>
    <source>
        <strain evidence="10 11">PLY_AMNH</strain>
    </source>
</reference>
<feature type="non-terminal residue" evidence="10">
    <location>
        <position position="1"/>
    </location>
</feature>
<evidence type="ECO:0000256" key="6">
    <source>
        <dbReference type="ARBA" id="ARBA00023212"/>
    </source>
</evidence>
<evidence type="ECO:0000313" key="10">
    <source>
        <dbReference type="EMBL" id="KAK3256942.1"/>
    </source>
</evidence>
<protein>
    <recommendedName>
        <fullName evidence="12">Cilia- and flagella-associated protein 43</fullName>
    </recommendedName>
</protein>
<name>A0AAE0FBY9_9CHLO</name>
<dbReference type="Proteomes" id="UP001190700">
    <property type="component" value="Unassembled WGS sequence"/>
</dbReference>
<evidence type="ECO:0000256" key="5">
    <source>
        <dbReference type="ARBA" id="ARBA00023054"/>
    </source>
</evidence>
<evidence type="ECO:0000256" key="8">
    <source>
        <dbReference type="PROSITE-ProRule" id="PRU00221"/>
    </source>
</evidence>
<organism evidence="10 11">
    <name type="scientific">Cymbomonas tetramitiformis</name>
    <dbReference type="NCBI Taxonomy" id="36881"/>
    <lineage>
        <taxon>Eukaryota</taxon>
        <taxon>Viridiplantae</taxon>
        <taxon>Chlorophyta</taxon>
        <taxon>Pyramimonadophyceae</taxon>
        <taxon>Pyramimonadales</taxon>
        <taxon>Pyramimonadaceae</taxon>
        <taxon>Cymbomonas</taxon>
    </lineage>
</organism>
<keyword evidence="11" id="KW-1185">Reference proteome</keyword>
<evidence type="ECO:0000313" key="11">
    <source>
        <dbReference type="Proteomes" id="UP001190700"/>
    </source>
</evidence>
<feature type="repeat" description="WD" evidence="8">
    <location>
        <begin position="158"/>
        <end position="199"/>
    </location>
</feature>
<dbReference type="SUPFAM" id="SSF50978">
    <property type="entry name" value="WD40 repeat-like"/>
    <property type="match status" value="1"/>
</dbReference>
<feature type="compositionally biased region" description="Acidic residues" evidence="9">
    <location>
        <begin position="296"/>
        <end position="316"/>
    </location>
</feature>
<feature type="region of interest" description="Disordered" evidence="9">
    <location>
        <begin position="263"/>
        <end position="319"/>
    </location>
</feature>
<dbReference type="SMART" id="SM00320">
    <property type="entry name" value="WD40"/>
    <property type="match status" value="5"/>
</dbReference>
<comment type="caution">
    <text evidence="10">The sequence shown here is derived from an EMBL/GenBank/DDBJ whole genome shotgun (WGS) entry which is preliminary data.</text>
</comment>
<evidence type="ECO:0000256" key="7">
    <source>
        <dbReference type="ARBA" id="ARBA00023273"/>
    </source>
</evidence>
<keyword evidence="7" id="KW-0966">Cell projection</keyword>
<evidence type="ECO:0000256" key="4">
    <source>
        <dbReference type="ARBA" id="ARBA00022737"/>
    </source>
</evidence>
<keyword evidence="4" id="KW-0677">Repeat</keyword>
<keyword evidence="3 8" id="KW-0853">WD repeat</keyword>
<dbReference type="PANTHER" id="PTHR14885:SF3">
    <property type="entry name" value="CILIA- AND FLAGELLA-ASSOCIATED PROTEIN 44"/>
    <property type="match status" value="1"/>
</dbReference>
<feature type="compositionally biased region" description="Basic and acidic residues" evidence="9">
    <location>
        <begin position="277"/>
        <end position="295"/>
    </location>
</feature>
<evidence type="ECO:0008006" key="12">
    <source>
        <dbReference type="Google" id="ProtNLM"/>
    </source>
</evidence>
<keyword evidence="2" id="KW-0963">Cytoplasm</keyword>
<sequence>AWDFIKINDAEAAEDSTSVEIAPLEEVLVGPDVKIKGLVFEGDHYIVQDESGFITRVATPGYTTKKLVSYHSGGIVGLGTSSKSHICVTAGVDGTVRLWDYVATRMLYSRKFLTPCSVMCMVPEVVDPTGRQVAVGFEEGTVRILSRCADEWKLIVCLKPHKSAVTVLAFSPDGNILATASKDKTIFFFNISEGAYEPIAFITISAPITAIGWKEDSTKFLVGCNNGDVIELMCPRVDVDTSKTFEIDLPAAFYEFKRPKPKKVKEAEKEGEEGEGEGEKKEGEEGEEGEKKDGEEGAEDGEEKEEEEEEPEEEDPGGYAVCTISYIGNEDGNSQSFCMTLEGKAAGYVYECSFESEEVIGVSPSLSAPCGVLKLSHSGKFILSGSFEGTVRVQPLAPISEDSVAPSGRPKYWEFPVHDGHNGRLTGVELSFDDAYLLSVAMDGSFFVQQFNLPDDVTDGEQMGDTTAVPKAALDPAEEAVDITSRDTYSIEEAKQKTEEDNLIQAAEEKKMGMRRYLQTIRDEFSELLSANERRAESERLAREEFEIDPGLRTMIETETAEKMNVARLELQWESEKKAIALKKLKGWFLDNVEVERIVLRPFRGAFKVLLVPANFALSLSPLNGVSKRCGVGASPSPARYSSSTKFQMTVTAASLSS</sequence>
<dbReference type="InterPro" id="IPR001680">
    <property type="entry name" value="WD40_rpt"/>
</dbReference>
<evidence type="ECO:0000256" key="2">
    <source>
        <dbReference type="ARBA" id="ARBA00022490"/>
    </source>
</evidence>
<evidence type="ECO:0000256" key="1">
    <source>
        <dbReference type="ARBA" id="ARBA00004430"/>
    </source>
</evidence>
<evidence type="ECO:0000256" key="9">
    <source>
        <dbReference type="SAM" id="MobiDB-lite"/>
    </source>
</evidence>
<dbReference type="InterPro" id="IPR015943">
    <property type="entry name" value="WD40/YVTN_repeat-like_dom_sf"/>
</dbReference>
<dbReference type="AlphaFoldDB" id="A0AAE0FBY9"/>
<gene>
    <name evidence="10" type="ORF">CYMTET_33952</name>
</gene>
<dbReference type="EMBL" id="LGRX02021198">
    <property type="protein sequence ID" value="KAK3256942.1"/>
    <property type="molecule type" value="Genomic_DNA"/>
</dbReference>
<proteinExistence type="predicted"/>
<comment type="subcellular location">
    <subcellularLocation>
        <location evidence="1">Cytoplasm</location>
        <location evidence="1">Cytoskeleton</location>
        <location evidence="1">Cilium axoneme</location>
    </subcellularLocation>
</comment>
<dbReference type="GO" id="GO:0005930">
    <property type="term" value="C:axoneme"/>
    <property type="evidence" value="ECO:0007669"/>
    <property type="project" value="UniProtKB-SubCell"/>
</dbReference>
<keyword evidence="5" id="KW-0175">Coiled coil</keyword>
<keyword evidence="6" id="KW-0206">Cytoskeleton</keyword>
<dbReference type="Pfam" id="PF00400">
    <property type="entry name" value="WD40"/>
    <property type="match status" value="2"/>
</dbReference>
<accession>A0AAE0FBY9</accession>
<dbReference type="InterPro" id="IPR036322">
    <property type="entry name" value="WD40_repeat_dom_sf"/>
</dbReference>
<evidence type="ECO:0000256" key="3">
    <source>
        <dbReference type="ARBA" id="ARBA00022574"/>
    </source>
</evidence>
<dbReference type="PROSITE" id="PS50082">
    <property type="entry name" value="WD_REPEATS_2"/>
    <property type="match status" value="2"/>
</dbReference>
<feature type="repeat" description="WD" evidence="8">
    <location>
        <begin position="68"/>
        <end position="109"/>
    </location>
</feature>
<dbReference type="Gene3D" id="2.130.10.10">
    <property type="entry name" value="YVTN repeat-like/Quinoprotein amine dehydrogenase"/>
    <property type="match status" value="2"/>
</dbReference>
<dbReference type="PROSITE" id="PS50294">
    <property type="entry name" value="WD_REPEATS_REGION"/>
    <property type="match status" value="2"/>
</dbReference>